<reference evidence="1 2" key="1">
    <citation type="submission" date="2024-01" db="EMBL/GenBank/DDBJ databases">
        <title>The genomes of 5 underutilized Papilionoideae crops provide insights into root nodulation and disease resistanc.</title>
        <authorList>
            <person name="Jiang F."/>
        </authorList>
    </citation>
    <scope>NUCLEOTIDE SEQUENCE [LARGE SCALE GENOMIC DNA]</scope>
    <source>
        <strain evidence="1">LVBAO_FW01</strain>
        <tissue evidence="1">Leaves</tissue>
    </source>
</reference>
<name>A0AAN9PYC0_CANGL</name>
<dbReference type="Proteomes" id="UP001367508">
    <property type="component" value="Unassembled WGS sequence"/>
</dbReference>
<evidence type="ECO:0000313" key="2">
    <source>
        <dbReference type="Proteomes" id="UP001367508"/>
    </source>
</evidence>
<gene>
    <name evidence="1" type="ORF">VNO77_34187</name>
</gene>
<dbReference type="AlphaFoldDB" id="A0AAN9PYC0"/>
<evidence type="ECO:0000313" key="1">
    <source>
        <dbReference type="EMBL" id="KAK7315621.1"/>
    </source>
</evidence>
<protein>
    <submittedName>
        <fullName evidence="1">Uncharacterized protein</fullName>
    </submittedName>
</protein>
<accession>A0AAN9PYC0</accession>
<dbReference type="EMBL" id="JAYMYQ010000008">
    <property type="protein sequence ID" value="KAK7315621.1"/>
    <property type="molecule type" value="Genomic_DNA"/>
</dbReference>
<comment type="caution">
    <text evidence="1">The sequence shown here is derived from an EMBL/GenBank/DDBJ whole genome shotgun (WGS) entry which is preliminary data.</text>
</comment>
<proteinExistence type="predicted"/>
<organism evidence="1 2">
    <name type="scientific">Canavalia gladiata</name>
    <name type="common">Sword bean</name>
    <name type="synonym">Dolichos gladiatus</name>
    <dbReference type="NCBI Taxonomy" id="3824"/>
    <lineage>
        <taxon>Eukaryota</taxon>
        <taxon>Viridiplantae</taxon>
        <taxon>Streptophyta</taxon>
        <taxon>Embryophyta</taxon>
        <taxon>Tracheophyta</taxon>
        <taxon>Spermatophyta</taxon>
        <taxon>Magnoliopsida</taxon>
        <taxon>eudicotyledons</taxon>
        <taxon>Gunneridae</taxon>
        <taxon>Pentapetalae</taxon>
        <taxon>rosids</taxon>
        <taxon>fabids</taxon>
        <taxon>Fabales</taxon>
        <taxon>Fabaceae</taxon>
        <taxon>Papilionoideae</taxon>
        <taxon>50 kb inversion clade</taxon>
        <taxon>NPAAA clade</taxon>
        <taxon>indigoferoid/millettioid clade</taxon>
        <taxon>Phaseoleae</taxon>
        <taxon>Canavalia</taxon>
    </lineage>
</organism>
<sequence length="67" mass="7611">MNSKIGGAKSNLVQLRSVPPEFFPSKEIHRMLKTDPENENEESMPEPFVQLPMTLEVQVWLVQSATV</sequence>
<keyword evidence="2" id="KW-1185">Reference proteome</keyword>